<reference evidence="1 2" key="1">
    <citation type="submission" date="2011-02" db="EMBL/GenBank/DDBJ databases">
        <title>The Genome Sequence of Sphaeroforma arctica JP610.</title>
        <authorList>
            <consortium name="The Broad Institute Genome Sequencing Platform"/>
            <person name="Russ C."/>
            <person name="Cuomo C."/>
            <person name="Young S.K."/>
            <person name="Zeng Q."/>
            <person name="Gargeya S."/>
            <person name="Alvarado L."/>
            <person name="Berlin A."/>
            <person name="Chapman S.B."/>
            <person name="Chen Z."/>
            <person name="Freedman E."/>
            <person name="Gellesch M."/>
            <person name="Goldberg J."/>
            <person name="Griggs A."/>
            <person name="Gujja S."/>
            <person name="Heilman E."/>
            <person name="Heiman D."/>
            <person name="Howarth C."/>
            <person name="Mehta T."/>
            <person name="Neiman D."/>
            <person name="Pearson M."/>
            <person name="Roberts A."/>
            <person name="Saif S."/>
            <person name="Shea T."/>
            <person name="Shenoy N."/>
            <person name="Sisk P."/>
            <person name="Stolte C."/>
            <person name="Sykes S."/>
            <person name="White J."/>
            <person name="Yandava C."/>
            <person name="Burger G."/>
            <person name="Gray M.W."/>
            <person name="Holland P.W.H."/>
            <person name="King N."/>
            <person name="Lang F.B.F."/>
            <person name="Roger A.J."/>
            <person name="Ruiz-Trillo I."/>
            <person name="Haas B."/>
            <person name="Nusbaum C."/>
            <person name="Birren B."/>
        </authorList>
    </citation>
    <scope>NUCLEOTIDE SEQUENCE [LARGE SCALE GENOMIC DNA]</scope>
    <source>
        <strain evidence="1 2">JP610</strain>
    </source>
</reference>
<dbReference type="EMBL" id="KQ251049">
    <property type="protein sequence ID" value="KNC70481.1"/>
    <property type="molecule type" value="Genomic_DNA"/>
</dbReference>
<evidence type="ECO:0008006" key="3">
    <source>
        <dbReference type="Google" id="ProtNLM"/>
    </source>
</evidence>
<organism evidence="1 2">
    <name type="scientific">Sphaeroforma arctica JP610</name>
    <dbReference type="NCBI Taxonomy" id="667725"/>
    <lineage>
        <taxon>Eukaryota</taxon>
        <taxon>Ichthyosporea</taxon>
        <taxon>Ichthyophonida</taxon>
        <taxon>Sphaeroforma</taxon>
    </lineage>
</organism>
<dbReference type="GeneID" id="25917496"/>
<dbReference type="RefSeq" id="XP_014144383.1">
    <property type="nucleotide sequence ID" value="XM_014288908.1"/>
</dbReference>
<dbReference type="AlphaFoldDB" id="A0A0L0F1G0"/>
<dbReference type="SUPFAM" id="SSF51735">
    <property type="entry name" value="NAD(P)-binding Rossmann-fold domains"/>
    <property type="match status" value="1"/>
</dbReference>
<accession>A0A0L0F1G0</accession>
<dbReference type="Gene3D" id="3.40.50.720">
    <property type="entry name" value="NAD(P)-binding Rossmann-like Domain"/>
    <property type="match status" value="1"/>
</dbReference>
<sequence length="66" mass="7072">MDSHTKKILVLGATGHCGLGVVDRACARRNIGAVTALVRNKERAEKLFADILAKDGVRDKLTIVEG</sequence>
<dbReference type="OrthoDB" id="3535423at2759"/>
<dbReference type="InterPro" id="IPR036291">
    <property type="entry name" value="NAD(P)-bd_dom_sf"/>
</dbReference>
<name>A0A0L0F1G0_9EUKA</name>
<evidence type="ECO:0000313" key="2">
    <source>
        <dbReference type="Proteomes" id="UP000054560"/>
    </source>
</evidence>
<proteinExistence type="predicted"/>
<feature type="non-terminal residue" evidence="1">
    <location>
        <position position="66"/>
    </location>
</feature>
<dbReference type="Proteomes" id="UP000054560">
    <property type="component" value="Unassembled WGS sequence"/>
</dbReference>
<gene>
    <name evidence="1" type="ORF">SARC_16992</name>
</gene>
<keyword evidence="2" id="KW-1185">Reference proteome</keyword>
<evidence type="ECO:0000313" key="1">
    <source>
        <dbReference type="EMBL" id="KNC70481.1"/>
    </source>
</evidence>
<protein>
    <recommendedName>
        <fullName evidence="3">NmrA-like domain-containing protein</fullName>
    </recommendedName>
</protein>